<evidence type="ECO:0000256" key="1">
    <source>
        <dbReference type="SAM" id="Phobius"/>
    </source>
</evidence>
<proteinExistence type="predicted"/>
<evidence type="ECO:0000313" key="4">
    <source>
        <dbReference type="EMBL" id="GLD29667.1"/>
    </source>
</evidence>
<gene>
    <name evidence="4" type="ORF">Mkiyose1413_15500</name>
    <name evidence="3" type="ORF">SRL2020028_51290</name>
</gene>
<accession>A0A9P3Q4U8</accession>
<dbReference type="EMBL" id="BRZI01000007">
    <property type="protein sequence ID" value="GLD29667.1"/>
    <property type="molecule type" value="Genomic_DNA"/>
</dbReference>
<keyword evidence="1" id="KW-1133">Transmembrane helix</keyword>
<evidence type="ECO:0000259" key="2">
    <source>
        <dbReference type="Pfam" id="PF10708"/>
    </source>
</evidence>
<feature type="domain" description="DUF2510" evidence="2">
    <location>
        <begin position="8"/>
        <end position="40"/>
    </location>
</feature>
<evidence type="ECO:0000313" key="5">
    <source>
        <dbReference type="Proteomes" id="UP001064782"/>
    </source>
</evidence>
<dbReference type="InterPro" id="IPR018929">
    <property type="entry name" value="DUF2510"/>
</dbReference>
<name>A0A9P3Q4U8_9MYCO</name>
<keyword evidence="5" id="KW-1185">Reference proteome</keyword>
<dbReference type="GeneID" id="83629600"/>
<dbReference type="AlphaFoldDB" id="A0A9P3Q4U8"/>
<feature type="transmembrane region" description="Helical" evidence="1">
    <location>
        <begin position="62"/>
        <end position="85"/>
    </location>
</feature>
<evidence type="ECO:0000313" key="3">
    <source>
        <dbReference type="EMBL" id="GLB85873.1"/>
    </source>
</evidence>
<sequence length="183" mass="19521">MHSNTPSPGWYPDPSGVPGQRFFDGRQWTYRQPPPPPAPAIIINNNVGTPPPVVLTGGPNHALHLVLTLLTCGMWLPIWLIVAIASPSRPRVAGQSNTGLIIAGVFGGLFLLGVAVSHPAVFLGVVALAGLGYLGYRAYERALDRRAEQARIAARADGQHQAFLSGEPWGIYGQYPPAPPPPR</sequence>
<dbReference type="Proteomes" id="UP001165663">
    <property type="component" value="Unassembled WGS sequence"/>
</dbReference>
<keyword evidence="1" id="KW-0812">Transmembrane</keyword>
<feature type="transmembrane region" description="Helical" evidence="1">
    <location>
        <begin position="97"/>
        <end position="115"/>
    </location>
</feature>
<protein>
    <recommendedName>
        <fullName evidence="2">DUF2510 domain-containing protein</fullName>
    </recommendedName>
</protein>
<feature type="transmembrane region" description="Helical" evidence="1">
    <location>
        <begin position="121"/>
        <end position="139"/>
    </location>
</feature>
<dbReference type="RefSeq" id="WP_236981039.1">
    <property type="nucleotide sequence ID" value="NZ_BRXE01000103.1"/>
</dbReference>
<dbReference type="Proteomes" id="UP001064782">
    <property type="component" value="Unassembled WGS sequence"/>
</dbReference>
<keyword evidence="1" id="KW-0472">Membrane</keyword>
<reference evidence="4" key="1">
    <citation type="submission" date="2022-08" db="EMBL/GenBank/DDBJ databases">
        <title>Mycobacterium kiyosense sp. nov., scotochromogenic slow-glowing species isolated from respiratory specimens.</title>
        <authorList>
            <person name="Fukano H."/>
            <person name="Kazumi Y."/>
            <person name="Sakagami N."/>
            <person name="Ato M."/>
            <person name="Mitarai S."/>
            <person name="Hoshino Y."/>
        </authorList>
    </citation>
    <scope>NUCLEOTIDE SEQUENCE</scope>
    <source>
        <strain evidence="4">1413</strain>
        <strain evidence="3">SRL2020-028</strain>
    </source>
</reference>
<dbReference type="EMBL" id="BRXE01000103">
    <property type="protein sequence ID" value="GLB85873.1"/>
    <property type="molecule type" value="Genomic_DNA"/>
</dbReference>
<dbReference type="Pfam" id="PF10708">
    <property type="entry name" value="DUF2510"/>
    <property type="match status" value="1"/>
</dbReference>
<comment type="caution">
    <text evidence="4">The sequence shown here is derived from an EMBL/GenBank/DDBJ whole genome shotgun (WGS) entry which is preliminary data.</text>
</comment>
<organism evidence="4 5">
    <name type="scientific">Mycobacterium kiyosense</name>
    <dbReference type="NCBI Taxonomy" id="2871094"/>
    <lineage>
        <taxon>Bacteria</taxon>
        <taxon>Bacillati</taxon>
        <taxon>Actinomycetota</taxon>
        <taxon>Actinomycetes</taxon>
        <taxon>Mycobacteriales</taxon>
        <taxon>Mycobacteriaceae</taxon>
        <taxon>Mycobacterium</taxon>
    </lineage>
</organism>